<keyword evidence="5" id="KW-1185">Reference proteome</keyword>
<evidence type="ECO:0000313" key="5">
    <source>
        <dbReference type="Proteomes" id="UP000287361"/>
    </source>
</evidence>
<dbReference type="GO" id="GO:0003824">
    <property type="term" value="F:catalytic activity"/>
    <property type="evidence" value="ECO:0007669"/>
    <property type="project" value="UniProtKB-ARBA"/>
</dbReference>
<protein>
    <recommendedName>
        <fullName evidence="3">Aminotransferase class I/classII large domain-containing protein</fullName>
    </recommendedName>
</protein>
<dbReference type="GO" id="GO:0030170">
    <property type="term" value="F:pyridoxal phosphate binding"/>
    <property type="evidence" value="ECO:0007669"/>
    <property type="project" value="InterPro"/>
</dbReference>
<dbReference type="Gene3D" id="3.40.640.10">
    <property type="entry name" value="Type I PLP-dependent aspartate aminotransferase-like (Major domain)"/>
    <property type="match status" value="1"/>
</dbReference>
<evidence type="ECO:0000256" key="1">
    <source>
        <dbReference type="ARBA" id="ARBA00001933"/>
    </source>
</evidence>
<dbReference type="PANTHER" id="PTHR42885">
    <property type="entry name" value="HISTIDINOL-PHOSPHATE AMINOTRANSFERASE-RELATED"/>
    <property type="match status" value="1"/>
</dbReference>
<name>A0A401LBR0_9FIRM</name>
<keyword evidence="2" id="KW-0663">Pyridoxal phosphate</keyword>
<dbReference type="InterPro" id="IPR015422">
    <property type="entry name" value="PyrdxlP-dep_Trfase_small"/>
</dbReference>
<comment type="caution">
    <text evidence="4">The sequence shown here is derived from an EMBL/GenBank/DDBJ whole genome shotgun (WGS) entry which is preliminary data.</text>
</comment>
<organism evidence="4 5">
    <name type="scientific">Anaerotignum faecicola</name>
    <dbReference type="NCBI Taxonomy" id="2358141"/>
    <lineage>
        <taxon>Bacteria</taxon>
        <taxon>Bacillati</taxon>
        <taxon>Bacillota</taxon>
        <taxon>Clostridia</taxon>
        <taxon>Lachnospirales</taxon>
        <taxon>Anaerotignaceae</taxon>
        <taxon>Anaerotignum</taxon>
    </lineage>
</organism>
<dbReference type="PANTHER" id="PTHR42885:SF1">
    <property type="entry name" value="THREONINE-PHOSPHATE DECARBOXYLASE"/>
    <property type="match status" value="1"/>
</dbReference>
<comment type="cofactor">
    <cofactor evidence="1">
        <name>pyridoxal 5'-phosphate</name>
        <dbReference type="ChEBI" id="CHEBI:597326"/>
    </cofactor>
</comment>
<accession>A0A401LBR0</accession>
<sequence>MTVLTHAHGGDLDAIQRTYGIPKEEIIDFSGNINPLGFPKRAEDALKENLHLICTYPDKKYKALKQAIGTYTGADPSHIVVGNGSTELISTFIQTVHAKHSIIMGPAYSEYEREVSLGGGKFKYFPLKEEEDFKLNLPALLKALTPDVGMFVACNPITPQAPPSAQRKCVRFWRTAKKSGPLS</sequence>
<reference evidence="4 5" key="1">
    <citation type="submission" date="2018-10" db="EMBL/GenBank/DDBJ databases">
        <title>Draft Genome Sequence of Anaerotignum sp. KCTC 15736.</title>
        <authorList>
            <person name="Choi S.H."/>
            <person name="Kim J.S."/>
            <person name="Kang S.W."/>
            <person name="Lee J.S."/>
            <person name="Park S.H."/>
        </authorList>
    </citation>
    <scope>NUCLEOTIDE SEQUENCE [LARGE SCALE GENOMIC DNA]</scope>
    <source>
        <strain evidence="4 5">KCTC 15736</strain>
    </source>
</reference>
<dbReference type="InterPro" id="IPR004839">
    <property type="entry name" value="Aminotransferase_I/II_large"/>
</dbReference>
<dbReference type="InterPro" id="IPR015424">
    <property type="entry name" value="PyrdxlP-dep_Trfase"/>
</dbReference>
<dbReference type="Pfam" id="PF00155">
    <property type="entry name" value="Aminotran_1_2"/>
    <property type="match status" value="1"/>
</dbReference>
<evidence type="ECO:0000313" key="4">
    <source>
        <dbReference type="EMBL" id="GCB28959.1"/>
    </source>
</evidence>
<dbReference type="InterPro" id="IPR015421">
    <property type="entry name" value="PyrdxlP-dep_Trfase_major"/>
</dbReference>
<feature type="domain" description="Aminotransferase class I/classII large" evidence="3">
    <location>
        <begin position="25"/>
        <end position="159"/>
    </location>
</feature>
<evidence type="ECO:0000259" key="3">
    <source>
        <dbReference type="Pfam" id="PF00155"/>
    </source>
</evidence>
<gene>
    <name evidence="4" type="ORF">KGMB03357_06200</name>
</gene>
<proteinExistence type="predicted"/>
<dbReference type="AlphaFoldDB" id="A0A401LBR0"/>
<dbReference type="Gene3D" id="3.90.1150.10">
    <property type="entry name" value="Aspartate Aminotransferase, domain 1"/>
    <property type="match status" value="1"/>
</dbReference>
<dbReference type="Proteomes" id="UP000287361">
    <property type="component" value="Unassembled WGS sequence"/>
</dbReference>
<evidence type="ECO:0000256" key="2">
    <source>
        <dbReference type="ARBA" id="ARBA00022898"/>
    </source>
</evidence>
<dbReference type="EMBL" id="BHVZ01000001">
    <property type="protein sequence ID" value="GCB28959.1"/>
    <property type="molecule type" value="Genomic_DNA"/>
</dbReference>
<dbReference type="SUPFAM" id="SSF53383">
    <property type="entry name" value="PLP-dependent transferases"/>
    <property type="match status" value="1"/>
</dbReference>